<dbReference type="EMBL" id="AVPS01000005">
    <property type="protein sequence ID" value="KGM51643.1"/>
    <property type="molecule type" value="Genomic_DNA"/>
</dbReference>
<proteinExistence type="predicted"/>
<evidence type="ECO:0000313" key="2">
    <source>
        <dbReference type="Proteomes" id="UP000030017"/>
    </source>
</evidence>
<protein>
    <submittedName>
        <fullName evidence="1">Uncharacterized protein</fullName>
    </submittedName>
</protein>
<organism evidence="1 2">
    <name type="scientific">Lysobacter concretionis Ko07 = DSM 16239</name>
    <dbReference type="NCBI Taxonomy" id="1122185"/>
    <lineage>
        <taxon>Bacteria</taxon>
        <taxon>Pseudomonadati</taxon>
        <taxon>Pseudomonadota</taxon>
        <taxon>Gammaproteobacteria</taxon>
        <taxon>Lysobacterales</taxon>
        <taxon>Lysobacteraceae</taxon>
        <taxon>Novilysobacter</taxon>
    </lineage>
</organism>
<dbReference type="STRING" id="1122185.N792_08120"/>
<keyword evidence="2" id="KW-1185">Reference proteome</keyword>
<sequence length="1525" mass="167541">MDKKAIADLRAMLLKLPATGVGGFEGLLAAVLAEISGVPFRLSGSGSQFGMDGKSVYEDDAICFEAKRYDRKIPRNEVIAKIAELTVEGGSDIDLWVLGATTSVSTQLADNVLEIGERNGISTLVLDWSRADLPALAVALAMATEATAEFIRRNAGDECGAHANALASLKAVEDDERFARHAARIRGLLREPTIGTSLAVRNNRHWLEDVFGSQQRAKRHLRQPLAPGDVALGNPLPRESLVSEMDSFLASRPAGKIAVIVGDEGNGKSWLFAQSWLSQTDRPLMVVFTADEFSDAAAVGDVVGLLIDKLVAQTGGRKSESAVTRWLRTFNRWRKTETPASPRLVVVIDGMNQRPQLDWARIANDMSHELGRMGGQLVLTTRTAHYSAHVKRRLIASTVVITVPEWTETERDLILDGHGIRADELPETVATSLRNPRLLAIALELLQGSHIRQLEQLNISRLLFEHMRIYGERDNPVPRPAHDFARALREHAYAILKRIDRQQIDDLKVFDGGLEAVSDGRFFIQLEDDPTRYRLDESGLTLALGFAIVDELRTARRNGRDLTAAIEAMIEPIASLDRTFDAVLAALTISCLDGECPVEIGTAITCAFAGLQNPNADEFQAFCLLAEGRPDVFMQAARQLCLAPDNPSNFDWVRFALHAAKQRDSAWTAMIPILQSWLGHYSLAPEARMYSIRSGGDAGKVEEERRKRQAEIEAKIVALSPTENSLLDELTRNDGDVDALAHLALALIAGKPVAPFSRALLHWSFAGALNMGFSCPYDQFIHLIRFNRVDWPEARDAIVAAGSMFADAGVSRTGKWAHVNLLRATGDPAAALQEQALLLELTADRPAFEGWRRVERYCASDPCDPESQRPDNITETAKGYADIDVAKIRLFMGPSSDDLHFADARTGLARFEPSVAIAKHREFIRHVISRKGLALRQGTFEMGHHNALLTAAQAKKIASSVEVGAIASAAAALKGNEPHFIAQYFLLAAFPLLSADEQVKALLSPHTEGNPLLSVLYLAKSLEQSTYEALLLDAIHSGDERALVVVLAFGAHSDTLLSDRVLDRFPELMGSEVETVRALTLYMALNAGDQRAIESVVKSGWSAKNLDGRGGYEAWYGSHVVLEAASLGMLTCGDAVDRIAPELYGQAVERLGGDAGATVARCIDASIRKAAGFELDVAVPVIEINQRCEDNLEPARYHVSARPEERNDLTELMRDDEGENDRFEEQQRLSHAAFDVFKAKLTAADAAIVLDRLRFSEFKKVAEADRGLAEDWADLFLELPKARHGGVHNLGLLLAHAIAGWNPDLAARLFETLHGSEPYVKNSFGRIGLPLAGLALWSAEDHALLDAIRSRRLDGALNDDELALEVLTALWSGKQAILERYVGENLESGEPSRMARALMVTGLSGQGQANEVVLARYKGTPGFIGVAQSTAAYAYERHAWAMHWHAKMLEAPTPEEFWRFSVLFIKVVDGRFDVFGRDDGAASVSYRLFWPSVESQLKNRYQCGCSKRKKKLFGEKPPEKEFLFP</sequence>
<dbReference type="Proteomes" id="UP000030017">
    <property type="component" value="Unassembled WGS sequence"/>
</dbReference>
<name>A0A0A0ENB0_9GAMM</name>
<dbReference type="eggNOG" id="COG5635">
    <property type="taxonomic scope" value="Bacteria"/>
</dbReference>
<comment type="caution">
    <text evidence="1">The sequence shown here is derived from an EMBL/GenBank/DDBJ whole genome shotgun (WGS) entry which is preliminary data.</text>
</comment>
<dbReference type="OrthoDB" id="7210088at2"/>
<gene>
    <name evidence="1" type="ORF">N792_08120</name>
</gene>
<dbReference type="RefSeq" id="WP_156969329.1">
    <property type="nucleotide sequence ID" value="NZ_AVPS01000005.1"/>
</dbReference>
<reference evidence="1 2" key="1">
    <citation type="submission" date="2013-08" db="EMBL/GenBank/DDBJ databases">
        <title>Genome sequencing of Lysobacter.</title>
        <authorList>
            <person name="Zhang S."/>
            <person name="Wang G."/>
        </authorList>
    </citation>
    <scope>NUCLEOTIDE SEQUENCE [LARGE SCALE GENOMIC DNA]</scope>
    <source>
        <strain evidence="1 2">Ko07</strain>
    </source>
</reference>
<evidence type="ECO:0000313" key="1">
    <source>
        <dbReference type="EMBL" id="KGM51643.1"/>
    </source>
</evidence>
<accession>A0A0A0ENB0</accession>